<organism evidence="2 3">
    <name type="scientific">Populibacterium corticicola</name>
    <dbReference type="NCBI Taxonomy" id="1812826"/>
    <lineage>
        <taxon>Bacteria</taxon>
        <taxon>Bacillati</taxon>
        <taxon>Actinomycetota</taxon>
        <taxon>Actinomycetes</taxon>
        <taxon>Micrococcales</taxon>
        <taxon>Jonesiaceae</taxon>
        <taxon>Populibacterium</taxon>
    </lineage>
</organism>
<accession>A0ABW5XJ81</accession>
<feature type="region of interest" description="Disordered" evidence="1">
    <location>
        <begin position="264"/>
        <end position="301"/>
    </location>
</feature>
<feature type="compositionally biased region" description="Basic and acidic residues" evidence="1">
    <location>
        <begin position="231"/>
        <end position="241"/>
    </location>
</feature>
<evidence type="ECO:0000256" key="1">
    <source>
        <dbReference type="SAM" id="MobiDB-lite"/>
    </source>
</evidence>
<evidence type="ECO:0000313" key="3">
    <source>
        <dbReference type="Proteomes" id="UP001597391"/>
    </source>
</evidence>
<protein>
    <submittedName>
        <fullName evidence="2">DUF3027 domain-containing protein</fullName>
    </submittedName>
</protein>
<dbReference type="EMBL" id="JBHUOP010000010">
    <property type="protein sequence ID" value="MFD2841808.1"/>
    <property type="molecule type" value="Genomic_DNA"/>
</dbReference>
<dbReference type="RefSeq" id="WP_377468211.1">
    <property type="nucleotide sequence ID" value="NZ_JBHUOP010000010.1"/>
</dbReference>
<dbReference type="InterPro" id="IPR021391">
    <property type="entry name" value="DUF3027"/>
</dbReference>
<gene>
    <name evidence="2" type="ORF">ACFSYH_14700</name>
</gene>
<feature type="region of interest" description="Disordered" evidence="1">
    <location>
        <begin position="229"/>
        <end position="249"/>
    </location>
</feature>
<name>A0ABW5XJ81_9MICO</name>
<feature type="compositionally biased region" description="Basic and acidic residues" evidence="1">
    <location>
        <begin position="270"/>
        <end position="280"/>
    </location>
</feature>
<dbReference type="Pfam" id="PF11228">
    <property type="entry name" value="DUF3027"/>
    <property type="match status" value="1"/>
</dbReference>
<feature type="region of interest" description="Disordered" evidence="1">
    <location>
        <begin position="336"/>
        <end position="368"/>
    </location>
</feature>
<evidence type="ECO:0000313" key="2">
    <source>
        <dbReference type="EMBL" id="MFD2841808.1"/>
    </source>
</evidence>
<keyword evidence="3" id="KW-1185">Reference proteome</keyword>
<sequence>MSIAPAKSPRTARIKPDAVLAGAVELAKSAAVADAEHPSHVGEHLGVHMVAERLAAHTFACTMRGYVGWQWTVTLARVPRGRIATVCEVHLLPTAEAILAPEWLPWSQRLQPGDIGPGDVLPFTQDDPRLVEGYKPTGNEEEDQVAIEELALARARILSETGRDEAARRWYEGSQGPRSQGSLQSAASCGSCGFLVPLQGALGQVFGVCANAWSPDDGKVVALGHGCGGHSETDVPHRASDWPDNNPIIDETSLESVTVEQLAALPPLEKPSRADDRADVDAPSDTSETEAAAQDETGSKDIETADAVAASVKAPSVVDGSAHDIGEALFELQDEEASVATADGDTSDQDKQEGSVSGQAVEQTEDASATLELELPSPIAGAQRPERGEALATLDLIAQSLPQRDNG</sequence>
<comment type="caution">
    <text evidence="2">The sequence shown here is derived from an EMBL/GenBank/DDBJ whole genome shotgun (WGS) entry which is preliminary data.</text>
</comment>
<proteinExistence type="predicted"/>
<dbReference type="Proteomes" id="UP001597391">
    <property type="component" value="Unassembled WGS sequence"/>
</dbReference>
<reference evidence="3" key="1">
    <citation type="journal article" date="2019" name="Int. J. Syst. Evol. Microbiol.">
        <title>The Global Catalogue of Microorganisms (GCM) 10K type strain sequencing project: providing services to taxonomists for standard genome sequencing and annotation.</title>
        <authorList>
            <consortium name="The Broad Institute Genomics Platform"/>
            <consortium name="The Broad Institute Genome Sequencing Center for Infectious Disease"/>
            <person name="Wu L."/>
            <person name="Ma J."/>
        </authorList>
    </citation>
    <scope>NUCLEOTIDE SEQUENCE [LARGE SCALE GENOMIC DNA]</scope>
    <source>
        <strain evidence="3">KCTC 33576</strain>
    </source>
</reference>